<dbReference type="Pfam" id="PF00004">
    <property type="entry name" value="AAA"/>
    <property type="match status" value="1"/>
</dbReference>
<feature type="region of interest" description="Disordered" evidence="1">
    <location>
        <begin position="92"/>
        <end position="112"/>
    </location>
</feature>
<dbReference type="SMART" id="SM00382">
    <property type="entry name" value="AAA"/>
    <property type="match status" value="1"/>
</dbReference>
<dbReference type="GO" id="GO:0016887">
    <property type="term" value="F:ATP hydrolysis activity"/>
    <property type="evidence" value="ECO:0007669"/>
    <property type="project" value="InterPro"/>
</dbReference>
<dbReference type="InterPro" id="IPR003593">
    <property type="entry name" value="AAA+_ATPase"/>
</dbReference>
<dbReference type="EMBL" id="JAULSU010000005">
    <property type="protein sequence ID" value="KAK0616337.1"/>
    <property type="molecule type" value="Genomic_DNA"/>
</dbReference>
<feature type="compositionally biased region" description="Basic residues" evidence="1">
    <location>
        <begin position="696"/>
        <end position="707"/>
    </location>
</feature>
<dbReference type="Pfam" id="PF23232">
    <property type="entry name" value="AAA_lid_13"/>
    <property type="match status" value="1"/>
</dbReference>
<gene>
    <name evidence="3" type="ORF">B0T14DRAFT_434119</name>
</gene>
<dbReference type="InterPro" id="IPR003959">
    <property type="entry name" value="ATPase_AAA_core"/>
</dbReference>
<dbReference type="InterPro" id="IPR027417">
    <property type="entry name" value="P-loop_NTPase"/>
</dbReference>
<sequence>MEFIDKYFAKQILLLSRLKSGEEHEVAFQDLWCLFDAGTIVYRPPTESLRGGVDVVSDDSPPAVFRATSQAYRVVSTSGGVPMLSHVMDGRSPRARSGLVDHPETEESHSTNPRKIRAAYTEFYVYCASVDFDGTAYGVIRQIFVFKPFEGRVEVKSLQAYPVSASPDLYPSLLARGRAFIAATNVSHMQYEGLTSGTVREEINSPVVVDMTLAFQSDGDPGKKLIHIPEFSRGMAQWIWSNGLEMFDIFSSSSNSACSHPWCFALRHCHNPYESIQRANRETVESVIRAVLDDFEDPEANKVGSGNLCRLLETQDLLALLPGAVPGFALRSRKWVLLDLDLLKPVQQNNEWGNLVLPPGHREMVQAMVETHTKGLGPRKEIAGMDLVSGKGKGCIILLHGVPGVGKTSTAECVAAHTKKPLYPITCGKSPILSDIGYSPEEVEKNMEGHFRLAHRWGCVLLLDEADVFLAKRDQRDIQRNGLVSVFLRILEYYSGILFLTTNRVGAIDDAFRSRLHLTLYYPKLDREQTLSIFRRNFRRVGEINVDRERNGLVPFEYKAARKRVIPWVKDNWESLAWNGRQIRNTFQTVMALAEFHANNKGDGALPALSRKHFQIVAHASDQFNKYLKATHGFDEDRVAKRDFVRAMEYTPDSSFVYRGRDKDVTDSSSEETESDSADEPSSDQDNDSEETDATKRKKSKKGKKKQKSDDKKSKKGKGKEKKTKEKKKERSEESEDTE</sequence>
<dbReference type="PANTHER" id="PTHR46411:SF2">
    <property type="entry name" value="AAA+ ATPASE DOMAIN-CONTAINING PROTEIN"/>
    <property type="match status" value="1"/>
</dbReference>
<evidence type="ECO:0000256" key="1">
    <source>
        <dbReference type="SAM" id="MobiDB-lite"/>
    </source>
</evidence>
<reference evidence="3" key="1">
    <citation type="submission" date="2023-06" db="EMBL/GenBank/DDBJ databases">
        <title>Genome-scale phylogeny and comparative genomics of the fungal order Sordariales.</title>
        <authorList>
            <consortium name="Lawrence Berkeley National Laboratory"/>
            <person name="Hensen N."/>
            <person name="Bonometti L."/>
            <person name="Westerberg I."/>
            <person name="Brannstrom I.O."/>
            <person name="Guillou S."/>
            <person name="Cros-Aarteil S."/>
            <person name="Calhoun S."/>
            <person name="Haridas S."/>
            <person name="Kuo A."/>
            <person name="Mondo S."/>
            <person name="Pangilinan J."/>
            <person name="Riley R."/>
            <person name="Labutti K."/>
            <person name="Andreopoulos B."/>
            <person name="Lipzen A."/>
            <person name="Chen C."/>
            <person name="Yanf M."/>
            <person name="Daum C."/>
            <person name="Ng V."/>
            <person name="Clum A."/>
            <person name="Steindorff A."/>
            <person name="Ohm R."/>
            <person name="Martin F."/>
            <person name="Silar P."/>
            <person name="Natvig D."/>
            <person name="Lalanne C."/>
            <person name="Gautier V."/>
            <person name="Ament-Velasquez S.L."/>
            <person name="Kruys A."/>
            <person name="Hutchinson M.I."/>
            <person name="Powell A.J."/>
            <person name="Barry K."/>
            <person name="Miller A.N."/>
            <person name="Grigoriev I.V."/>
            <person name="Debuchy R."/>
            <person name="Gladieux P."/>
            <person name="Thoren M.H."/>
            <person name="Johannesson H."/>
        </authorList>
    </citation>
    <scope>NUCLEOTIDE SEQUENCE</scope>
    <source>
        <strain evidence="3">CBS 606.72</strain>
    </source>
</reference>
<evidence type="ECO:0000259" key="2">
    <source>
        <dbReference type="SMART" id="SM00382"/>
    </source>
</evidence>
<dbReference type="InterPro" id="IPR056599">
    <property type="entry name" value="AAA_lid_fung"/>
</dbReference>
<feature type="domain" description="AAA+ ATPase" evidence="2">
    <location>
        <begin position="393"/>
        <end position="526"/>
    </location>
</feature>
<proteinExistence type="predicted"/>
<dbReference type="InterPro" id="IPR054289">
    <property type="entry name" value="DUF7025"/>
</dbReference>
<dbReference type="Gene3D" id="3.40.50.300">
    <property type="entry name" value="P-loop containing nucleotide triphosphate hydrolases"/>
    <property type="match status" value="1"/>
</dbReference>
<feature type="compositionally biased region" description="Basic and acidic residues" evidence="1">
    <location>
        <begin position="723"/>
        <end position="732"/>
    </location>
</feature>
<dbReference type="SUPFAM" id="SSF52540">
    <property type="entry name" value="P-loop containing nucleoside triphosphate hydrolases"/>
    <property type="match status" value="1"/>
</dbReference>
<name>A0AA39WJ38_9PEZI</name>
<dbReference type="Pfam" id="PF22942">
    <property type="entry name" value="DUF7025"/>
    <property type="match status" value="1"/>
</dbReference>
<accession>A0AA39WJ38</accession>
<organism evidence="3 4">
    <name type="scientific">Immersiella caudata</name>
    <dbReference type="NCBI Taxonomy" id="314043"/>
    <lineage>
        <taxon>Eukaryota</taxon>
        <taxon>Fungi</taxon>
        <taxon>Dikarya</taxon>
        <taxon>Ascomycota</taxon>
        <taxon>Pezizomycotina</taxon>
        <taxon>Sordariomycetes</taxon>
        <taxon>Sordariomycetidae</taxon>
        <taxon>Sordariales</taxon>
        <taxon>Lasiosphaeriaceae</taxon>
        <taxon>Immersiella</taxon>
    </lineage>
</organism>
<comment type="caution">
    <text evidence="3">The sequence shown here is derived from an EMBL/GenBank/DDBJ whole genome shotgun (WGS) entry which is preliminary data.</text>
</comment>
<feature type="region of interest" description="Disordered" evidence="1">
    <location>
        <begin position="657"/>
        <end position="739"/>
    </location>
</feature>
<feature type="compositionally biased region" description="Basic and acidic residues" evidence="1">
    <location>
        <begin position="99"/>
        <end position="109"/>
    </location>
</feature>
<feature type="compositionally biased region" description="Acidic residues" evidence="1">
    <location>
        <begin position="669"/>
        <end position="692"/>
    </location>
</feature>
<protein>
    <recommendedName>
        <fullName evidence="2">AAA+ ATPase domain-containing protein</fullName>
    </recommendedName>
</protein>
<dbReference type="AlphaFoldDB" id="A0AA39WJ38"/>
<dbReference type="CDD" id="cd19481">
    <property type="entry name" value="RecA-like_protease"/>
    <property type="match status" value="1"/>
</dbReference>
<evidence type="ECO:0000313" key="3">
    <source>
        <dbReference type="EMBL" id="KAK0616337.1"/>
    </source>
</evidence>
<evidence type="ECO:0000313" key="4">
    <source>
        <dbReference type="Proteomes" id="UP001175000"/>
    </source>
</evidence>
<dbReference type="GO" id="GO:0005524">
    <property type="term" value="F:ATP binding"/>
    <property type="evidence" value="ECO:0007669"/>
    <property type="project" value="InterPro"/>
</dbReference>
<keyword evidence="4" id="KW-1185">Reference proteome</keyword>
<dbReference type="PANTHER" id="PTHR46411">
    <property type="entry name" value="FAMILY ATPASE, PUTATIVE-RELATED"/>
    <property type="match status" value="1"/>
</dbReference>
<dbReference type="Proteomes" id="UP001175000">
    <property type="component" value="Unassembled WGS sequence"/>
</dbReference>